<evidence type="ECO:0008006" key="3">
    <source>
        <dbReference type="Google" id="ProtNLM"/>
    </source>
</evidence>
<name>A0AAD9ZFF1_9ROSI</name>
<reference evidence="1" key="1">
    <citation type="journal article" date="2023" name="Plant J.">
        <title>Genome sequences and population genomics provide insights into the demographic history, inbreeding, and mutation load of two 'living fossil' tree species of Dipteronia.</title>
        <authorList>
            <person name="Feng Y."/>
            <person name="Comes H.P."/>
            <person name="Chen J."/>
            <person name="Zhu S."/>
            <person name="Lu R."/>
            <person name="Zhang X."/>
            <person name="Li P."/>
            <person name="Qiu J."/>
            <person name="Olsen K.M."/>
            <person name="Qiu Y."/>
        </authorList>
    </citation>
    <scope>NUCLEOTIDE SEQUENCE</scope>
    <source>
        <strain evidence="1">NBL</strain>
    </source>
</reference>
<evidence type="ECO:0000313" key="1">
    <source>
        <dbReference type="EMBL" id="KAK3177305.1"/>
    </source>
</evidence>
<gene>
    <name evidence="1" type="ORF">Dsin_032893</name>
</gene>
<dbReference type="PANTHER" id="PTHR47031">
    <property type="entry name" value="SAP DNA-BINDING DOMAIN-CONTAINING PROTEIN"/>
    <property type="match status" value="1"/>
</dbReference>
<keyword evidence="2" id="KW-1185">Reference proteome</keyword>
<evidence type="ECO:0000313" key="2">
    <source>
        <dbReference type="Proteomes" id="UP001281410"/>
    </source>
</evidence>
<accession>A0AAD9ZFF1</accession>
<organism evidence="1 2">
    <name type="scientific">Dipteronia sinensis</name>
    <dbReference type="NCBI Taxonomy" id="43782"/>
    <lineage>
        <taxon>Eukaryota</taxon>
        <taxon>Viridiplantae</taxon>
        <taxon>Streptophyta</taxon>
        <taxon>Embryophyta</taxon>
        <taxon>Tracheophyta</taxon>
        <taxon>Spermatophyta</taxon>
        <taxon>Magnoliopsida</taxon>
        <taxon>eudicotyledons</taxon>
        <taxon>Gunneridae</taxon>
        <taxon>Pentapetalae</taxon>
        <taxon>rosids</taxon>
        <taxon>malvids</taxon>
        <taxon>Sapindales</taxon>
        <taxon>Sapindaceae</taxon>
        <taxon>Hippocastanoideae</taxon>
        <taxon>Acereae</taxon>
        <taxon>Dipteronia</taxon>
    </lineage>
</organism>
<protein>
    <recommendedName>
        <fullName evidence="3">RRM domain-containing protein</fullName>
    </recommendedName>
</protein>
<dbReference type="AlphaFoldDB" id="A0AAD9ZFF1"/>
<sequence>MTLTHPRLIALLQNNLHISSLAGPQGTDSVKVFYLDSIRTHAFVSFISISAAARVRNSMHGTRFPDELMRDTLWIDFIPDEKVQDWIDEETGDAGGGFGGGRSSSRKYEHLDQLSMHPEHLLYHKLHPHHDCNIHYIDQIDLLSRLTLEKAFVPWTNYSAAQWPNLNCTSNSPANQ</sequence>
<comment type="caution">
    <text evidence="1">The sequence shown here is derived from an EMBL/GenBank/DDBJ whole genome shotgun (WGS) entry which is preliminary data.</text>
</comment>
<proteinExistence type="predicted"/>
<dbReference type="EMBL" id="JANJYJ010000364">
    <property type="protein sequence ID" value="KAK3177305.1"/>
    <property type="molecule type" value="Genomic_DNA"/>
</dbReference>
<dbReference type="Proteomes" id="UP001281410">
    <property type="component" value="Unassembled WGS sequence"/>
</dbReference>
<dbReference type="PANTHER" id="PTHR47031:SF3">
    <property type="entry name" value="SAP DOMAIN-CONTAINING PROTEIN"/>
    <property type="match status" value="1"/>
</dbReference>